<evidence type="ECO:0000313" key="5">
    <source>
        <dbReference type="EMBL" id="KAK2714631.1"/>
    </source>
</evidence>
<dbReference type="Proteomes" id="UP001187531">
    <property type="component" value="Unassembled WGS sequence"/>
</dbReference>
<protein>
    <submittedName>
        <fullName evidence="5">Uncharacterized protein</fullName>
    </submittedName>
</protein>
<comment type="caution">
    <text evidence="5">The sequence shown here is derived from an EMBL/GenBank/DDBJ whole genome shotgun (WGS) entry which is preliminary data.</text>
</comment>
<dbReference type="InterPro" id="IPR051132">
    <property type="entry name" value="3-5_Exonuclease_domain"/>
</dbReference>
<keyword evidence="1" id="KW-0540">Nuclease</keyword>
<accession>A0AA88HYK8</accession>
<evidence type="ECO:0000313" key="6">
    <source>
        <dbReference type="Proteomes" id="UP001187531"/>
    </source>
</evidence>
<dbReference type="GO" id="GO:0003676">
    <property type="term" value="F:nucleic acid binding"/>
    <property type="evidence" value="ECO:0007669"/>
    <property type="project" value="InterPro"/>
</dbReference>
<keyword evidence="6" id="KW-1185">Reference proteome</keyword>
<keyword evidence="3" id="KW-0269">Exonuclease</keyword>
<keyword evidence="4" id="KW-0472">Membrane</keyword>
<proteinExistence type="predicted"/>
<dbReference type="PANTHER" id="PTHR13620">
    <property type="entry name" value="3-5 EXONUCLEASE"/>
    <property type="match status" value="1"/>
</dbReference>
<dbReference type="PANTHER" id="PTHR13620:SF104">
    <property type="entry name" value="EXONUCLEASE 3'-5' DOMAIN-CONTAINING PROTEIN 2"/>
    <property type="match status" value="1"/>
</dbReference>
<organism evidence="5 6">
    <name type="scientific">Artemia franciscana</name>
    <name type="common">Brine shrimp</name>
    <name type="synonym">Artemia sanfranciscana</name>
    <dbReference type="NCBI Taxonomy" id="6661"/>
    <lineage>
        <taxon>Eukaryota</taxon>
        <taxon>Metazoa</taxon>
        <taxon>Ecdysozoa</taxon>
        <taxon>Arthropoda</taxon>
        <taxon>Crustacea</taxon>
        <taxon>Branchiopoda</taxon>
        <taxon>Anostraca</taxon>
        <taxon>Artemiidae</taxon>
        <taxon>Artemia</taxon>
    </lineage>
</organism>
<evidence type="ECO:0000256" key="1">
    <source>
        <dbReference type="ARBA" id="ARBA00022722"/>
    </source>
</evidence>
<dbReference type="EMBL" id="JAVRJZ010000013">
    <property type="protein sequence ID" value="KAK2714631.1"/>
    <property type="molecule type" value="Genomic_DNA"/>
</dbReference>
<keyword evidence="2" id="KW-0378">Hydrolase</keyword>
<feature type="transmembrane region" description="Helical" evidence="4">
    <location>
        <begin position="88"/>
        <end position="109"/>
    </location>
</feature>
<dbReference type="Gene3D" id="3.30.420.10">
    <property type="entry name" value="Ribonuclease H-like superfamily/Ribonuclease H"/>
    <property type="match status" value="6"/>
</dbReference>
<sequence length="482" mass="54543">MKNYEESIIFKVCVIRDHFVLGWMPLALMYGYSPDPRYDLREKDQIYAPYVDLSFLTIFTVSGQILIILPLLVLHIWKEKVCKYLESIYLFVLALMSIVSGGLVINAFVHNDHHRDHVHFRLDSDVERTRRTTTKRTNNGEWSKSLDIMAVEKSKILGLDCEWVPENKEVPVALMQLSSHSGECLLVRLCKVNEILPKITNILENAVEKSKIGLDCEWVPENKEVPVALMQLSSHSGECLLVRLCKVNEILPKITNILENAVEKSKILGLDCEWVPENKEVPVALMQLSSHSGECLLVRLCKVNEILPKITNILENAVEKSKIGLDCEWVPENKEVPVALMQPSSHSGECLLVRLCKVNEILPKITNILENAVEKSKILGLDCEWVPENKEVPVALMQLSSHSGECLLVRLCKVNEILPKITNILENAVEKSKIGLDCEWVPENKEVPVALMQLSSHSGECLLVRLCKVNEILPKITNILEN</sequence>
<keyword evidence="4" id="KW-1133">Transmembrane helix</keyword>
<gene>
    <name evidence="5" type="ORF">QYM36_009004</name>
</gene>
<keyword evidence="4" id="KW-0812">Transmembrane</keyword>
<feature type="transmembrane region" description="Helical" evidence="4">
    <location>
        <begin position="12"/>
        <end position="33"/>
    </location>
</feature>
<evidence type="ECO:0000256" key="4">
    <source>
        <dbReference type="SAM" id="Phobius"/>
    </source>
</evidence>
<dbReference type="InterPro" id="IPR012337">
    <property type="entry name" value="RNaseH-like_sf"/>
</dbReference>
<dbReference type="AlphaFoldDB" id="A0AA88HYK8"/>
<dbReference type="InterPro" id="IPR036397">
    <property type="entry name" value="RNaseH_sf"/>
</dbReference>
<reference evidence="5" key="1">
    <citation type="submission" date="2023-07" db="EMBL/GenBank/DDBJ databases">
        <title>Chromosome-level genome assembly of Artemia franciscana.</title>
        <authorList>
            <person name="Jo E."/>
        </authorList>
    </citation>
    <scope>NUCLEOTIDE SEQUENCE</scope>
    <source>
        <tissue evidence="5">Whole body</tissue>
    </source>
</reference>
<dbReference type="GO" id="GO:0008408">
    <property type="term" value="F:3'-5' exonuclease activity"/>
    <property type="evidence" value="ECO:0007669"/>
    <property type="project" value="TreeGrafter"/>
</dbReference>
<dbReference type="SUPFAM" id="SSF53098">
    <property type="entry name" value="Ribonuclease H-like"/>
    <property type="match status" value="5"/>
</dbReference>
<feature type="non-terminal residue" evidence="5">
    <location>
        <position position="1"/>
    </location>
</feature>
<evidence type="ECO:0000256" key="2">
    <source>
        <dbReference type="ARBA" id="ARBA00022801"/>
    </source>
</evidence>
<feature type="transmembrane region" description="Helical" evidence="4">
    <location>
        <begin position="53"/>
        <end position="76"/>
    </location>
</feature>
<dbReference type="GO" id="GO:0005737">
    <property type="term" value="C:cytoplasm"/>
    <property type="evidence" value="ECO:0007669"/>
    <property type="project" value="TreeGrafter"/>
</dbReference>
<dbReference type="GO" id="GO:0005634">
    <property type="term" value="C:nucleus"/>
    <property type="evidence" value="ECO:0007669"/>
    <property type="project" value="TreeGrafter"/>
</dbReference>
<name>A0AA88HYK8_ARTSF</name>
<evidence type="ECO:0000256" key="3">
    <source>
        <dbReference type="ARBA" id="ARBA00022839"/>
    </source>
</evidence>